<dbReference type="Proteomes" id="UP000014065">
    <property type="component" value="Unassembled WGS sequence"/>
</dbReference>
<sequence length="38" mass="4416">MNDKEIIDMTKKLPRGHNIGGGAKQKRRKEHKQESNKN</sequence>
<protein>
    <submittedName>
        <fullName evidence="2">Uncharacterized protein</fullName>
    </submittedName>
</protein>
<comment type="caution">
    <text evidence="2">The sequence shown here is derived from an EMBL/GenBank/DDBJ whole genome shotgun (WGS) entry which is preliminary data.</text>
</comment>
<gene>
    <name evidence="2" type="ORF">BG20_I2505</name>
</gene>
<proteinExistence type="predicted"/>
<dbReference type="AlphaFoldDB" id="S2E9P2"/>
<evidence type="ECO:0000313" key="3">
    <source>
        <dbReference type="Proteomes" id="UP000014065"/>
    </source>
</evidence>
<organism evidence="2 3">
    <name type="scientific">Candidatus Nitrosarchaeum limnium BG20</name>
    <dbReference type="NCBI Taxonomy" id="859192"/>
    <lineage>
        <taxon>Archaea</taxon>
        <taxon>Nitrososphaerota</taxon>
        <taxon>Nitrososphaeria</taxon>
        <taxon>Nitrosopumilales</taxon>
        <taxon>Nitrosopumilaceae</taxon>
        <taxon>Nitrosarchaeum</taxon>
    </lineage>
</organism>
<dbReference type="EMBL" id="AHJG01000107">
    <property type="protein sequence ID" value="EPA06081.1"/>
    <property type="molecule type" value="Genomic_DNA"/>
</dbReference>
<name>S2E9P2_9ARCH</name>
<feature type="region of interest" description="Disordered" evidence="1">
    <location>
        <begin position="1"/>
        <end position="38"/>
    </location>
</feature>
<feature type="compositionally biased region" description="Basic and acidic residues" evidence="1">
    <location>
        <begin position="1"/>
        <end position="11"/>
    </location>
</feature>
<evidence type="ECO:0000256" key="1">
    <source>
        <dbReference type="SAM" id="MobiDB-lite"/>
    </source>
</evidence>
<reference evidence="2 3" key="1">
    <citation type="journal article" date="2012" name="J. Bacteriol.">
        <title>Genome Sequence of "Candidatus Nitrosoarchaeum limnia" BG20, a Low-Salinity Ammonia-Oxidizing Archaeon from the San Francisco Bay Estuary.</title>
        <authorList>
            <person name="Mosier A.C."/>
            <person name="Allen E.E."/>
            <person name="Kim M."/>
            <person name="Ferriera S."/>
            <person name="Francis C.A."/>
        </authorList>
    </citation>
    <scope>NUCLEOTIDE SEQUENCE [LARGE SCALE GENOMIC DNA]</scope>
    <source>
        <strain evidence="2 3">BG20</strain>
    </source>
</reference>
<evidence type="ECO:0000313" key="2">
    <source>
        <dbReference type="EMBL" id="EPA06081.1"/>
    </source>
</evidence>
<keyword evidence="3" id="KW-1185">Reference proteome</keyword>
<accession>S2E9P2</accession>